<dbReference type="Pfam" id="PF06739">
    <property type="entry name" value="SBBP"/>
    <property type="match status" value="1"/>
</dbReference>
<name>A0A8S3UUH9_MYTED</name>
<gene>
    <name evidence="1" type="ORF">MEDL_59601</name>
</gene>
<protein>
    <submittedName>
        <fullName evidence="1">TRIM2_3</fullName>
    </submittedName>
</protein>
<sequence length="160" mass="17176">MAVNADGEVVYTIPLKELYSAFDVASLDDLTIAVSTGYSAIENKPGVNYSITTIPNTGSPLYLCVSTHADKIFFTNPDKHTVSCCLYSGKLVWEFKDKSVLKNPRGITIDNKGNVFVVGKDSCNVVVISPDGNQCIQILYKEDGIDGLTAIAIGKGGISY</sequence>
<dbReference type="AlphaFoldDB" id="A0A8S3UUH9"/>
<dbReference type="SUPFAM" id="SSF101898">
    <property type="entry name" value="NHL repeat"/>
    <property type="match status" value="1"/>
</dbReference>
<dbReference type="Proteomes" id="UP000683360">
    <property type="component" value="Unassembled WGS sequence"/>
</dbReference>
<dbReference type="InterPro" id="IPR010620">
    <property type="entry name" value="SBBP_repeat"/>
</dbReference>
<accession>A0A8S3UUH9</accession>
<organism evidence="1 2">
    <name type="scientific">Mytilus edulis</name>
    <name type="common">Blue mussel</name>
    <dbReference type="NCBI Taxonomy" id="6550"/>
    <lineage>
        <taxon>Eukaryota</taxon>
        <taxon>Metazoa</taxon>
        <taxon>Spiralia</taxon>
        <taxon>Lophotrochozoa</taxon>
        <taxon>Mollusca</taxon>
        <taxon>Bivalvia</taxon>
        <taxon>Autobranchia</taxon>
        <taxon>Pteriomorphia</taxon>
        <taxon>Mytilida</taxon>
        <taxon>Mytiloidea</taxon>
        <taxon>Mytilidae</taxon>
        <taxon>Mytilinae</taxon>
        <taxon>Mytilus</taxon>
    </lineage>
</organism>
<dbReference type="InterPro" id="IPR011042">
    <property type="entry name" value="6-blade_b-propeller_TolB-like"/>
</dbReference>
<evidence type="ECO:0000313" key="2">
    <source>
        <dbReference type="Proteomes" id="UP000683360"/>
    </source>
</evidence>
<evidence type="ECO:0000313" key="1">
    <source>
        <dbReference type="EMBL" id="CAG2247772.1"/>
    </source>
</evidence>
<reference evidence="1" key="1">
    <citation type="submission" date="2021-03" db="EMBL/GenBank/DDBJ databases">
        <authorList>
            <person name="Bekaert M."/>
        </authorList>
    </citation>
    <scope>NUCLEOTIDE SEQUENCE</scope>
</reference>
<keyword evidence="2" id="KW-1185">Reference proteome</keyword>
<comment type="caution">
    <text evidence="1">The sequence shown here is derived from an EMBL/GenBank/DDBJ whole genome shotgun (WGS) entry which is preliminary data.</text>
</comment>
<dbReference type="EMBL" id="CAJPWZ010002914">
    <property type="protein sequence ID" value="CAG2247772.1"/>
    <property type="molecule type" value="Genomic_DNA"/>
</dbReference>
<dbReference type="Gene3D" id="2.120.10.30">
    <property type="entry name" value="TolB, C-terminal domain"/>
    <property type="match status" value="1"/>
</dbReference>
<proteinExistence type="predicted"/>
<dbReference type="OrthoDB" id="6043636at2759"/>